<evidence type="ECO:0000256" key="1">
    <source>
        <dbReference type="SAM" id="MobiDB-lite"/>
    </source>
</evidence>
<organism evidence="2 3">
    <name type="scientific">Amycolatopsis endophytica</name>
    <dbReference type="NCBI Taxonomy" id="860233"/>
    <lineage>
        <taxon>Bacteria</taxon>
        <taxon>Bacillati</taxon>
        <taxon>Actinomycetota</taxon>
        <taxon>Actinomycetes</taxon>
        <taxon>Pseudonocardiales</taxon>
        <taxon>Pseudonocardiaceae</taxon>
        <taxon>Amycolatopsis</taxon>
    </lineage>
</organism>
<accession>A0A853BFL2</accession>
<feature type="compositionally biased region" description="Acidic residues" evidence="1">
    <location>
        <begin position="1"/>
        <end position="10"/>
    </location>
</feature>
<dbReference type="Proteomes" id="UP000549616">
    <property type="component" value="Unassembled WGS sequence"/>
</dbReference>
<evidence type="ECO:0000313" key="3">
    <source>
        <dbReference type="Proteomes" id="UP000549616"/>
    </source>
</evidence>
<feature type="region of interest" description="Disordered" evidence="1">
    <location>
        <begin position="1"/>
        <end position="43"/>
    </location>
</feature>
<name>A0A853BFL2_9PSEU</name>
<gene>
    <name evidence="2" type="ORF">HNR02_006671</name>
</gene>
<dbReference type="RefSeq" id="WP_281377465.1">
    <property type="nucleotide sequence ID" value="NZ_JACCFK010000002.1"/>
</dbReference>
<comment type="caution">
    <text evidence="2">The sequence shown here is derived from an EMBL/GenBank/DDBJ whole genome shotgun (WGS) entry which is preliminary data.</text>
</comment>
<reference evidence="2 3" key="1">
    <citation type="submission" date="2020-07" db="EMBL/GenBank/DDBJ databases">
        <title>Sequencing the genomes of 1000 actinobacteria strains.</title>
        <authorList>
            <person name="Klenk H.-P."/>
        </authorList>
    </citation>
    <scope>NUCLEOTIDE SEQUENCE [LARGE SCALE GENOMIC DNA]</scope>
    <source>
        <strain evidence="2 3">DSM 104006</strain>
    </source>
</reference>
<sequence>MTDPEREDLGEEGKPATEEDEGLGEEDHSLPDDPTPTGPGDEP</sequence>
<keyword evidence="3" id="KW-1185">Reference proteome</keyword>
<evidence type="ECO:0000313" key="2">
    <source>
        <dbReference type="EMBL" id="NYI93296.1"/>
    </source>
</evidence>
<protein>
    <submittedName>
        <fullName evidence="2">Uncharacterized protein</fullName>
    </submittedName>
</protein>
<proteinExistence type="predicted"/>
<dbReference type="AlphaFoldDB" id="A0A853BFL2"/>
<dbReference type="EMBL" id="JACCFK010000002">
    <property type="protein sequence ID" value="NYI93296.1"/>
    <property type="molecule type" value="Genomic_DNA"/>
</dbReference>